<evidence type="ECO:0000313" key="3">
    <source>
        <dbReference type="Proteomes" id="UP000659698"/>
    </source>
</evidence>
<organism evidence="2 3">
    <name type="scientific">Rufibacter sediminis</name>
    <dbReference type="NCBI Taxonomy" id="2762756"/>
    <lineage>
        <taxon>Bacteria</taxon>
        <taxon>Pseudomonadati</taxon>
        <taxon>Bacteroidota</taxon>
        <taxon>Cytophagia</taxon>
        <taxon>Cytophagales</taxon>
        <taxon>Hymenobacteraceae</taxon>
        <taxon>Rufibacter</taxon>
    </lineage>
</organism>
<evidence type="ECO:0000313" key="2">
    <source>
        <dbReference type="EMBL" id="MBC3540669.1"/>
    </source>
</evidence>
<sequence>MTVTGWAAFFMEKILTKEIGTSDLLDTWAAEGTIVEPSLAKKNNGWDLGEQPPHEYMNWVQNIMGRAINHILQNGIPAWNANTEYLLNNITQRNGIIYRAKQGNINSQPPNNNWQAIGPVTPKNSIEINDGAYQLVGDIAEPGPNKIYGTDETGARGFRSLVQSTGFSTGDLKWRYSVGEHEGWVRFNGKTIGAPGSGATEREDDDTEALYIHLWNEDPNLVISGGRGTSAENDYAALKRLTLPDSKNRAFFAVDGMGGTNSGRISNGNVLGATGGAEKHVLTIEEMPPHDHEIDGKFGGNRATSGFGSTPDAPGTLTTGETGGGEAHNNMPPYIIGGTVYIKL</sequence>
<evidence type="ECO:0008006" key="4">
    <source>
        <dbReference type="Google" id="ProtNLM"/>
    </source>
</evidence>
<dbReference type="Gene3D" id="2.10.10.20">
    <property type="entry name" value="Carbohydrate-binding module superfamily 5/12"/>
    <property type="match status" value="1"/>
</dbReference>
<keyword evidence="3" id="KW-1185">Reference proteome</keyword>
<dbReference type="EMBL" id="JACOAF010000030">
    <property type="protein sequence ID" value="MBC3540669.1"/>
    <property type="molecule type" value="Genomic_DNA"/>
</dbReference>
<feature type="region of interest" description="Disordered" evidence="1">
    <location>
        <begin position="301"/>
        <end position="330"/>
    </location>
</feature>
<gene>
    <name evidence="2" type="ORF">H7U12_13325</name>
</gene>
<proteinExistence type="predicted"/>
<protein>
    <recommendedName>
        <fullName evidence="4">Tail fiber protein</fullName>
    </recommendedName>
</protein>
<accession>A0ABR6VUT8</accession>
<reference evidence="2 3" key="1">
    <citation type="journal article" date="2019" name="Int. J. Syst. Evol. Microbiol.">
        <title>Rufibacter sediminis sp. nov., isolated from freshwater lake sediment.</title>
        <authorList>
            <person name="Qu J.H."/>
            <person name="Zhang L.J."/>
            <person name="Fu Y.H."/>
            <person name="Li H.F."/>
        </authorList>
    </citation>
    <scope>NUCLEOTIDE SEQUENCE [LARGE SCALE GENOMIC DNA]</scope>
    <source>
        <strain evidence="2 3">H-1</strain>
    </source>
</reference>
<name>A0ABR6VUT8_9BACT</name>
<dbReference type="Proteomes" id="UP000659698">
    <property type="component" value="Unassembled WGS sequence"/>
</dbReference>
<dbReference type="RefSeq" id="WP_186638713.1">
    <property type="nucleotide sequence ID" value="NZ_JACOAF010000030.1"/>
</dbReference>
<comment type="caution">
    <text evidence="2">The sequence shown here is derived from an EMBL/GenBank/DDBJ whole genome shotgun (WGS) entry which is preliminary data.</text>
</comment>
<evidence type="ECO:0000256" key="1">
    <source>
        <dbReference type="SAM" id="MobiDB-lite"/>
    </source>
</evidence>
<dbReference type="SUPFAM" id="SSF88874">
    <property type="entry name" value="Receptor-binding domain of short tail fibre protein gp12"/>
    <property type="match status" value="1"/>
</dbReference>